<keyword evidence="4" id="KW-1185">Reference proteome</keyword>
<dbReference type="Gene3D" id="2.60.40.420">
    <property type="entry name" value="Cupredoxins - blue copper proteins"/>
    <property type="match status" value="1"/>
</dbReference>
<sequence length="230" mass="25224">MTMISYCIILLLIVNIINYTNERFIFGASASVTNIIYVGDGGPYFTPSLTFTLPGNTVEWIWSQYTTVAGTYEVVQTTAHNDCTPLVGGFQSNSMTTGGQGNNRFSITISQQSGEIYYACNLNNHCANSSMQGVIRILVSPITTSSGPTSNSVSDSSGSGFGWDQLRKFLPILIPALLLVIICISLACRRHHKKNDATRTASAEYLAGDVRERDVNEHRRYGRSLRMSSL</sequence>
<reference evidence="3" key="1">
    <citation type="submission" date="2021-06" db="EMBL/GenBank/DDBJ databases">
        <authorList>
            <person name="Kallberg Y."/>
            <person name="Tangrot J."/>
            <person name="Rosling A."/>
        </authorList>
    </citation>
    <scope>NUCLEOTIDE SEQUENCE</scope>
    <source>
        <strain evidence="3">IA702</strain>
    </source>
</reference>
<protein>
    <submittedName>
        <fullName evidence="3">228_t:CDS:1</fullName>
    </submittedName>
</protein>
<keyword evidence="1" id="KW-0472">Membrane</keyword>
<keyword evidence="1" id="KW-0812">Transmembrane</keyword>
<gene>
    <name evidence="3" type="ORF">POCULU_LOCUS5684</name>
</gene>
<dbReference type="SUPFAM" id="SSF49503">
    <property type="entry name" value="Cupredoxins"/>
    <property type="match status" value="1"/>
</dbReference>
<proteinExistence type="predicted"/>
<dbReference type="OrthoDB" id="2361895at2759"/>
<dbReference type="Proteomes" id="UP000789572">
    <property type="component" value="Unassembled WGS sequence"/>
</dbReference>
<dbReference type="EMBL" id="CAJVPJ010000908">
    <property type="protein sequence ID" value="CAG8564643.1"/>
    <property type="molecule type" value="Genomic_DNA"/>
</dbReference>
<evidence type="ECO:0000256" key="2">
    <source>
        <dbReference type="SAM" id="SignalP"/>
    </source>
</evidence>
<evidence type="ECO:0000313" key="4">
    <source>
        <dbReference type="Proteomes" id="UP000789572"/>
    </source>
</evidence>
<keyword evidence="2" id="KW-0732">Signal</keyword>
<evidence type="ECO:0000256" key="1">
    <source>
        <dbReference type="SAM" id="Phobius"/>
    </source>
</evidence>
<comment type="caution">
    <text evidence="3">The sequence shown here is derived from an EMBL/GenBank/DDBJ whole genome shotgun (WGS) entry which is preliminary data.</text>
</comment>
<name>A0A9N9FYA9_9GLOM</name>
<keyword evidence="1" id="KW-1133">Transmembrane helix</keyword>
<feature type="transmembrane region" description="Helical" evidence="1">
    <location>
        <begin position="169"/>
        <end position="188"/>
    </location>
</feature>
<feature type="chain" id="PRO_5040508737" evidence="2">
    <location>
        <begin position="23"/>
        <end position="230"/>
    </location>
</feature>
<organism evidence="3 4">
    <name type="scientific">Paraglomus occultum</name>
    <dbReference type="NCBI Taxonomy" id="144539"/>
    <lineage>
        <taxon>Eukaryota</taxon>
        <taxon>Fungi</taxon>
        <taxon>Fungi incertae sedis</taxon>
        <taxon>Mucoromycota</taxon>
        <taxon>Glomeromycotina</taxon>
        <taxon>Glomeromycetes</taxon>
        <taxon>Paraglomerales</taxon>
        <taxon>Paraglomeraceae</taxon>
        <taxon>Paraglomus</taxon>
    </lineage>
</organism>
<evidence type="ECO:0000313" key="3">
    <source>
        <dbReference type="EMBL" id="CAG8564643.1"/>
    </source>
</evidence>
<accession>A0A9N9FYA9</accession>
<dbReference type="InterPro" id="IPR008972">
    <property type="entry name" value="Cupredoxin"/>
</dbReference>
<feature type="signal peptide" evidence="2">
    <location>
        <begin position="1"/>
        <end position="22"/>
    </location>
</feature>
<dbReference type="AlphaFoldDB" id="A0A9N9FYA9"/>